<dbReference type="EMBL" id="CM004404">
    <property type="protein sequence ID" value="KAG8633907.1"/>
    <property type="molecule type" value="Genomic_DNA"/>
</dbReference>
<name>A0ACB7G150_MANES</name>
<accession>A0ACB7G150</accession>
<dbReference type="Proteomes" id="UP000091857">
    <property type="component" value="Chromosome 18"/>
</dbReference>
<protein>
    <submittedName>
        <fullName evidence="1">Uncharacterized protein</fullName>
    </submittedName>
</protein>
<gene>
    <name evidence="1" type="ORF">MANES_18G145698v8</name>
</gene>
<sequence length="316" mass="37052">MDNMKADTNCYMDKNWPSHLIAHNYGIEDLNKLINIINQERLDIHQKLADRQFYRDYERSRLGWLANRKSNLTRDLLWQRRKLLPLQKALTKLSFAKDERHQMAIRSCSVEKEMSLQQLTKNAKNVHFHLLHGTNTLAEENKLLKEANNGTQQREAIALRSSAVELLKELVSEITASDRLPIRFILSNFVFMGVGEQIWELFINSWWFPTTDRIWIRKLQEGIETLKCTGDEAIDNAAMKAVIWNIFGSKKEIQGRINAIENQSEELRKEYLAVRHEIKRSSRNLEKMEKDVISLENQWKSINQRKSDVLTNACIC</sequence>
<comment type="caution">
    <text evidence="1">The sequence shown here is derived from an EMBL/GenBank/DDBJ whole genome shotgun (WGS) entry which is preliminary data.</text>
</comment>
<evidence type="ECO:0000313" key="2">
    <source>
        <dbReference type="Proteomes" id="UP000091857"/>
    </source>
</evidence>
<evidence type="ECO:0000313" key="1">
    <source>
        <dbReference type="EMBL" id="KAG8633907.1"/>
    </source>
</evidence>
<proteinExistence type="predicted"/>
<reference evidence="2" key="1">
    <citation type="journal article" date="2016" name="Nat. Biotechnol.">
        <title>Sequencing wild and cultivated cassava and related species reveals extensive interspecific hybridization and genetic diversity.</title>
        <authorList>
            <person name="Bredeson J.V."/>
            <person name="Lyons J.B."/>
            <person name="Prochnik S.E."/>
            <person name="Wu G.A."/>
            <person name="Ha C.M."/>
            <person name="Edsinger-Gonzales E."/>
            <person name="Grimwood J."/>
            <person name="Schmutz J."/>
            <person name="Rabbi I.Y."/>
            <person name="Egesi C."/>
            <person name="Nauluvula P."/>
            <person name="Lebot V."/>
            <person name="Ndunguru J."/>
            <person name="Mkamilo G."/>
            <person name="Bart R.S."/>
            <person name="Setter T.L."/>
            <person name="Gleadow R.M."/>
            <person name="Kulakow P."/>
            <person name="Ferguson M.E."/>
            <person name="Rounsley S."/>
            <person name="Rokhsar D.S."/>
        </authorList>
    </citation>
    <scope>NUCLEOTIDE SEQUENCE [LARGE SCALE GENOMIC DNA]</scope>
    <source>
        <strain evidence="2">cv. AM560-2</strain>
    </source>
</reference>
<organism evidence="1 2">
    <name type="scientific">Manihot esculenta</name>
    <name type="common">Cassava</name>
    <name type="synonym">Jatropha manihot</name>
    <dbReference type="NCBI Taxonomy" id="3983"/>
    <lineage>
        <taxon>Eukaryota</taxon>
        <taxon>Viridiplantae</taxon>
        <taxon>Streptophyta</taxon>
        <taxon>Embryophyta</taxon>
        <taxon>Tracheophyta</taxon>
        <taxon>Spermatophyta</taxon>
        <taxon>Magnoliopsida</taxon>
        <taxon>eudicotyledons</taxon>
        <taxon>Gunneridae</taxon>
        <taxon>Pentapetalae</taxon>
        <taxon>rosids</taxon>
        <taxon>fabids</taxon>
        <taxon>Malpighiales</taxon>
        <taxon>Euphorbiaceae</taxon>
        <taxon>Crotonoideae</taxon>
        <taxon>Manihoteae</taxon>
        <taxon>Manihot</taxon>
    </lineage>
</organism>
<keyword evidence="2" id="KW-1185">Reference proteome</keyword>